<gene>
    <name evidence="2" type="ordered locus">Bind_3023</name>
</gene>
<keyword evidence="1" id="KW-0812">Transmembrane</keyword>
<feature type="transmembrane region" description="Helical" evidence="1">
    <location>
        <begin position="82"/>
        <end position="104"/>
    </location>
</feature>
<dbReference type="OrthoDB" id="6851830at2"/>
<feature type="transmembrane region" description="Helical" evidence="1">
    <location>
        <begin position="116"/>
        <end position="134"/>
    </location>
</feature>
<dbReference type="EMBL" id="CP001016">
    <property type="protein sequence ID" value="ACB96585.1"/>
    <property type="molecule type" value="Genomic_DNA"/>
</dbReference>
<evidence type="ECO:0000313" key="2">
    <source>
        <dbReference type="EMBL" id="ACB96585.1"/>
    </source>
</evidence>
<protein>
    <recommendedName>
        <fullName evidence="4">Cobalt transporter, subunit CbtA</fullName>
    </recommendedName>
</protein>
<dbReference type="PROSITE" id="PS51257">
    <property type="entry name" value="PROKAR_LIPOPROTEIN"/>
    <property type="match status" value="1"/>
</dbReference>
<dbReference type="AlphaFoldDB" id="B2IBF9"/>
<proteinExistence type="predicted"/>
<keyword evidence="1" id="KW-1133">Transmembrane helix</keyword>
<dbReference type="Pfam" id="PF09490">
    <property type="entry name" value="CbtA"/>
    <property type="match status" value="1"/>
</dbReference>
<dbReference type="Proteomes" id="UP000001695">
    <property type="component" value="Chromosome"/>
</dbReference>
<sequence>MVARLLLRGMVVGLFAGLLAFGCAKFFGEPQIERAIAFEHQNEANHAGTAQEHDHHGHHHEAAGEAQITEIVSRETQAGLGLLTGLVIYGAAIGGFFALGFACLHGRVDHLDARANSVLLALGGFVALVLVPSLKYPANPPAVGEAATIGPRTAAFFLMLALSIAALTGAVTLARRLIATCGAWNAALLGAAFYLICLGLVFWILPDFNEIPAGFSADLLWHFRLSAVGIQLVLWATLGFVFGPLAESLWAKETQPAGRLRTF</sequence>
<feature type="transmembrane region" description="Helical" evidence="1">
    <location>
        <begin position="225"/>
        <end position="246"/>
    </location>
</feature>
<reference evidence="2 3" key="2">
    <citation type="journal article" date="2010" name="J. Bacteriol.">
        <title>Complete genome sequence of Beijerinckia indica subsp. indica.</title>
        <authorList>
            <person name="Tamas I."/>
            <person name="Dedysh S.N."/>
            <person name="Liesack W."/>
            <person name="Stott M.B."/>
            <person name="Alam M."/>
            <person name="Murrell J.C."/>
            <person name="Dunfield P.F."/>
        </authorList>
    </citation>
    <scope>NUCLEOTIDE SEQUENCE [LARGE SCALE GENOMIC DNA]</scope>
    <source>
        <strain evidence="3">ATCC 9039 / DSM 1715 / NCIMB 8712</strain>
    </source>
</reference>
<name>B2IBF9_BEII9</name>
<feature type="transmembrane region" description="Helical" evidence="1">
    <location>
        <begin position="154"/>
        <end position="174"/>
    </location>
</feature>
<dbReference type="InterPro" id="IPR012666">
    <property type="entry name" value="CbtA_put"/>
</dbReference>
<dbReference type="RefSeq" id="WP_012385934.1">
    <property type="nucleotide sequence ID" value="NC_010581.1"/>
</dbReference>
<dbReference type="KEGG" id="bid:Bind_3023"/>
<feature type="transmembrane region" description="Helical" evidence="1">
    <location>
        <begin position="186"/>
        <end position="205"/>
    </location>
</feature>
<dbReference type="HOGENOM" id="CLU_090632_0_0_5"/>
<evidence type="ECO:0000256" key="1">
    <source>
        <dbReference type="SAM" id="Phobius"/>
    </source>
</evidence>
<keyword evidence="3" id="KW-1185">Reference proteome</keyword>
<organism evidence="2 3">
    <name type="scientific">Beijerinckia indica subsp. indica (strain ATCC 9039 / DSM 1715 / NCIMB 8712)</name>
    <dbReference type="NCBI Taxonomy" id="395963"/>
    <lineage>
        <taxon>Bacteria</taxon>
        <taxon>Pseudomonadati</taxon>
        <taxon>Pseudomonadota</taxon>
        <taxon>Alphaproteobacteria</taxon>
        <taxon>Hyphomicrobiales</taxon>
        <taxon>Beijerinckiaceae</taxon>
        <taxon>Beijerinckia</taxon>
    </lineage>
</organism>
<accession>B2IBF9</accession>
<evidence type="ECO:0000313" key="3">
    <source>
        <dbReference type="Proteomes" id="UP000001695"/>
    </source>
</evidence>
<keyword evidence="1" id="KW-0472">Membrane</keyword>
<dbReference type="STRING" id="395963.Bind_3023"/>
<reference evidence="3" key="1">
    <citation type="submission" date="2008-03" db="EMBL/GenBank/DDBJ databases">
        <title>Complete sequence of chromosome of Beijerinckia indica subsp. indica ATCC 9039.</title>
        <authorList>
            <consortium name="US DOE Joint Genome Institute"/>
            <person name="Copeland A."/>
            <person name="Lucas S."/>
            <person name="Lapidus A."/>
            <person name="Glavina del Rio T."/>
            <person name="Dalin E."/>
            <person name="Tice H."/>
            <person name="Bruce D."/>
            <person name="Goodwin L."/>
            <person name="Pitluck S."/>
            <person name="LaButti K."/>
            <person name="Schmutz J."/>
            <person name="Larimer F."/>
            <person name="Land M."/>
            <person name="Hauser L."/>
            <person name="Kyrpides N."/>
            <person name="Mikhailova N."/>
            <person name="Dunfield P.F."/>
            <person name="Dedysh S.N."/>
            <person name="Liesack W."/>
            <person name="Saw J.H."/>
            <person name="Alam M."/>
            <person name="Chen Y."/>
            <person name="Murrell J.C."/>
            <person name="Richardson P."/>
        </authorList>
    </citation>
    <scope>NUCLEOTIDE SEQUENCE [LARGE SCALE GENOMIC DNA]</scope>
    <source>
        <strain evidence="3">ATCC 9039 / DSM 1715 / NCIMB 8712</strain>
    </source>
</reference>
<dbReference type="eggNOG" id="COG5446">
    <property type="taxonomic scope" value="Bacteria"/>
</dbReference>
<evidence type="ECO:0008006" key="4">
    <source>
        <dbReference type="Google" id="ProtNLM"/>
    </source>
</evidence>